<keyword evidence="4" id="KW-1185">Reference proteome</keyword>
<dbReference type="InterPro" id="IPR006015">
    <property type="entry name" value="Universal_stress_UspA"/>
</dbReference>
<feature type="domain" description="UspA" evidence="2">
    <location>
        <begin position="1"/>
        <end position="137"/>
    </location>
</feature>
<dbReference type="PANTHER" id="PTHR46268">
    <property type="entry name" value="STRESS RESPONSE PROTEIN NHAX"/>
    <property type="match status" value="1"/>
</dbReference>
<reference evidence="3 4" key="1">
    <citation type="submission" date="2024-06" db="EMBL/GenBank/DDBJ databases">
        <title>The Natural Products Discovery Center: Release of the First 8490 Sequenced Strains for Exploring Actinobacteria Biosynthetic Diversity.</title>
        <authorList>
            <person name="Kalkreuter E."/>
            <person name="Kautsar S.A."/>
            <person name="Yang D."/>
            <person name="Bader C.D."/>
            <person name="Teijaro C.N."/>
            <person name="Fluegel L."/>
            <person name="Davis C.M."/>
            <person name="Simpson J.R."/>
            <person name="Lauterbach L."/>
            <person name="Steele A.D."/>
            <person name="Gui C."/>
            <person name="Meng S."/>
            <person name="Li G."/>
            <person name="Viehrig K."/>
            <person name="Ye F."/>
            <person name="Su P."/>
            <person name="Kiefer A.F."/>
            <person name="Nichols A."/>
            <person name="Cepeda A.J."/>
            <person name="Yan W."/>
            <person name="Fan B."/>
            <person name="Jiang Y."/>
            <person name="Adhikari A."/>
            <person name="Zheng C.-J."/>
            <person name="Schuster L."/>
            <person name="Cowan T.M."/>
            <person name="Smanski M.J."/>
            <person name="Chevrette M.G."/>
            <person name="De Carvalho L.P.S."/>
            <person name="Shen B."/>
        </authorList>
    </citation>
    <scope>NUCLEOTIDE SEQUENCE [LARGE SCALE GENOMIC DNA]</scope>
    <source>
        <strain evidence="3 4">NPDC000634</strain>
    </source>
</reference>
<protein>
    <submittedName>
        <fullName evidence="3">Universal stress protein</fullName>
    </submittedName>
</protein>
<evidence type="ECO:0000313" key="4">
    <source>
        <dbReference type="Proteomes" id="UP001458415"/>
    </source>
</evidence>
<dbReference type="Pfam" id="PF00582">
    <property type="entry name" value="Usp"/>
    <property type="match status" value="1"/>
</dbReference>
<dbReference type="CDD" id="cd00293">
    <property type="entry name" value="USP-like"/>
    <property type="match status" value="1"/>
</dbReference>
<dbReference type="Proteomes" id="UP001458415">
    <property type="component" value="Unassembled WGS sequence"/>
</dbReference>
<proteinExistence type="inferred from homology"/>
<sequence length="143" mass="15054">MFERILVAIDPSDARLAALSTAGDMARLMNARVHVVHAVTSTVAAGNVLELEEEDEGRAILEESLAGLRELGVDADGHLVHGLTQEVAGVISAEAQDFKADLIVVSPHHRSSIAALFNPRVSDAVAHASRVAVLLVPEQPATP</sequence>
<accession>A0ABV1VZ94</accession>
<evidence type="ECO:0000313" key="3">
    <source>
        <dbReference type="EMBL" id="MER6977260.1"/>
    </source>
</evidence>
<dbReference type="InterPro" id="IPR006016">
    <property type="entry name" value="UspA"/>
</dbReference>
<dbReference type="PRINTS" id="PR01438">
    <property type="entry name" value="UNVRSLSTRESS"/>
</dbReference>
<comment type="similarity">
    <text evidence="1">Belongs to the universal stress protein A family.</text>
</comment>
<evidence type="ECO:0000259" key="2">
    <source>
        <dbReference type="Pfam" id="PF00582"/>
    </source>
</evidence>
<organism evidence="3 4">
    <name type="scientific">Streptomyces carpinensis</name>
    <dbReference type="NCBI Taxonomy" id="66369"/>
    <lineage>
        <taxon>Bacteria</taxon>
        <taxon>Bacillati</taxon>
        <taxon>Actinomycetota</taxon>
        <taxon>Actinomycetes</taxon>
        <taxon>Kitasatosporales</taxon>
        <taxon>Streptomycetaceae</taxon>
        <taxon>Streptomyces</taxon>
    </lineage>
</organism>
<dbReference type="Gene3D" id="3.40.50.620">
    <property type="entry name" value="HUPs"/>
    <property type="match status" value="1"/>
</dbReference>
<dbReference type="RefSeq" id="WP_086731042.1">
    <property type="nucleotide sequence ID" value="NZ_MUBM01000491.1"/>
</dbReference>
<name>A0ABV1VZ94_9ACTN</name>
<dbReference type="PANTHER" id="PTHR46268:SF6">
    <property type="entry name" value="UNIVERSAL STRESS PROTEIN UP12"/>
    <property type="match status" value="1"/>
</dbReference>
<comment type="caution">
    <text evidence="3">The sequence shown here is derived from an EMBL/GenBank/DDBJ whole genome shotgun (WGS) entry which is preliminary data.</text>
</comment>
<gene>
    <name evidence="3" type="ORF">ABT317_09580</name>
</gene>
<evidence type="ECO:0000256" key="1">
    <source>
        <dbReference type="ARBA" id="ARBA00008791"/>
    </source>
</evidence>
<dbReference type="SUPFAM" id="SSF52402">
    <property type="entry name" value="Adenine nucleotide alpha hydrolases-like"/>
    <property type="match status" value="1"/>
</dbReference>
<dbReference type="EMBL" id="JBEPCU010000106">
    <property type="protein sequence ID" value="MER6977260.1"/>
    <property type="molecule type" value="Genomic_DNA"/>
</dbReference>
<dbReference type="InterPro" id="IPR014729">
    <property type="entry name" value="Rossmann-like_a/b/a_fold"/>
</dbReference>